<protein>
    <submittedName>
        <fullName evidence="3">Hydrolase</fullName>
    </submittedName>
</protein>
<evidence type="ECO:0000259" key="2">
    <source>
        <dbReference type="Pfam" id="PF00561"/>
    </source>
</evidence>
<accession>A0A9W6L3E6</accession>
<dbReference type="PANTHER" id="PTHR43798:SF5">
    <property type="entry name" value="MONOACYLGLYCEROL LIPASE ABHD6"/>
    <property type="match status" value="1"/>
</dbReference>
<feature type="compositionally biased region" description="Low complexity" evidence="1">
    <location>
        <begin position="1"/>
        <end position="10"/>
    </location>
</feature>
<dbReference type="Proteomes" id="UP001143463">
    <property type="component" value="Unassembled WGS sequence"/>
</dbReference>
<dbReference type="InterPro" id="IPR050266">
    <property type="entry name" value="AB_hydrolase_sf"/>
</dbReference>
<dbReference type="RefSeq" id="WP_081924318.1">
    <property type="nucleotide sequence ID" value="NZ_BAAAUZ010000029.1"/>
</dbReference>
<gene>
    <name evidence="3" type="ORF">GCM10017577_36440</name>
</gene>
<proteinExistence type="predicted"/>
<evidence type="ECO:0000313" key="3">
    <source>
        <dbReference type="EMBL" id="GLL12503.1"/>
    </source>
</evidence>
<dbReference type="InterPro" id="IPR029058">
    <property type="entry name" value="AB_hydrolase_fold"/>
</dbReference>
<organism evidence="3 4">
    <name type="scientific">Pseudonocardia halophobica</name>
    <dbReference type="NCBI Taxonomy" id="29401"/>
    <lineage>
        <taxon>Bacteria</taxon>
        <taxon>Bacillati</taxon>
        <taxon>Actinomycetota</taxon>
        <taxon>Actinomycetes</taxon>
        <taxon>Pseudonocardiales</taxon>
        <taxon>Pseudonocardiaceae</taxon>
        <taxon>Pseudonocardia</taxon>
    </lineage>
</organism>
<feature type="region of interest" description="Disordered" evidence="1">
    <location>
        <begin position="1"/>
        <end position="31"/>
    </location>
</feature>
<keyword evidence="3" id="KW-0378">Hydrolase</keyword>
<dbReference type="Gene3D" id="3.40.50.1820">
    <property type="entry name" value="alpha/beta hydrolase"/>
    <property type="match status" value="1"/>
</dbReference>
<evidence type="ECO:0000313" key="4">
    <source>
        <dbReference type="Proteomes" id="UP001143463"/>
    </source>
</evidence>
<dbReference type="AlphaFoldDB" id="A0A9W6L3E6"/>
<dbReference type="Pfam" id="PF00561">
    <property type="entry name" value="Abhydrolase_1"/>
    <property type="match status" value="1"/>
</dbReference>
<dbReference type="PANTHER" id="PTHR43798">
    <property type="entry name" value="MONOACYLGLYCEROL LIPASE"/>
    <property type="match status" value="1"/>
</dbReference>
<feature type="compositionally biased region" description="Basic residues" evidence="1">
    <location>
        <begin position="16"/>
        <end position="25"/>
    </location>
</feature>
<reference evidence="3" key="2">
    <citation type="submission" date="2023-01" db="EMBL/GenBank/DDBJ databases">
        <authorList>
            <person name="Sun Q."/>
            <person name="Evtushenko L."/>
        </authorList>
    </citation>
    <scope>NUCLEOTIDE SEQUENCE</scope>
    <source>
        <strain evidence="3">VKM Ac-1069</strain>
    </source>
</reference>
<reference evidence="3" key="1">
    <citation type="journal article" date="2014" name="Int. J. Syst. Evol. Microbiol.">
        <title>Complete genome sequence of Corynebacterium casei LMG S-19264T (=DSM 44701T), isolated from a smear-ripened cheese.</title>
        <authorList>
            <consortium name="US DOE Joint Genome Institute (JGI-PGF)"/>
            <person name="Walter F."/>
            <person name="Albersmeier A."/>
            <person name="Kalinowski J."/>
            <person name="Ruckert C."/>
        </authorList>
    </citation>
    <scope>NUCLEOTIDE SEQUENCE</scope>
    <source>
        <strain evidence="3">VKM Ac-1069</strain>
    </source>
</reference>
<dbReference type="SUPFAM" id="SSF53474">
    <property type="entry name" value="alpha/beta-Hydrolases"/>
    <property type="match status" value="1"/>
</dbReference>
<dbReference type="PRINTS" id="PR00111">
    <property type="entry name" value="ABHYDROLASE"/>
</dbReference>
<name>A0A9W6L3E6_9PSEU</name>
<sequence length="341" mass="36306">MSQLPRRGPTPGVPPRAHRLHRRSRSTAPASVARREIVLHGQRVTYLETGRRSGGPTVVLLHGLASSSATWLPVLPLLGRHAHVVAPDLLGHGESAKPRTGDYSLGAYAAGLRDLLLALRLDRATVVGHSFGGGVAMQFAYQFPELTERLVLDASGGLGPDVSIALRAASLPGAAAVLKAVHTLTPRRIAGLARRAVRLVPGVPTADLDELACALASFADDGARDAFIHTVRSALNWSGQRLDGTGRLYLLAELPLLLVAGTDDTVIPLAHTLAAHDRLPSSRLEVFERTGHFPHSEHPARFAEVLLDFVHGTSPVHSDADTFRRRLVAARARAATAVVPV</sequence>
<dbReference type="EMBL" id="BSFQ01000014">
    <property type="protein sequence ID" value="GLL12503.1"/>
    <property type="molecule type" value="Genomic_DNA"/>
</dbReference>
<evidence type="ECO:0000256" key="1">
    <source>
        <dbReference type="SAM" id="MobiDB-lite"/>
    </source>
</evidence>
<comment type="caution">
    <text evidence="3">The sequence shown here is derived from an EMBL/GenBank/DDBJ whole genome shotgun (WGS) entry which is preliminary data.</text>
</comment>
<dbReference type="GO" id="GO:0046464">
    <property type="term" value="P:acylglycerol catabolic process"/>
    <property type="evidence" value="ECO:0007669"/>
    <property type="project" value="TreeGrafter"/>
</dbReference>
<dbReference type="InterPro" id="IPR000073">
    <property type="entry name" value="AB_hydrolase_1"/>
</dbReference>
<dbReference type="GO" id="GO:0047372">
    <property type="term" value="F:monoacylglycerol lipase activity"/>
    <property type="evidence" value="ECO:0007669"/>
    <property type="project" value="TreeGrafter"/>
</dbReference>
<feature type="domain" description="AB hydrolase-1" evidence="2">
    <location>
        <begin position="56"/>
        <end position="299"/>
    </location>
</feature>
<dbReference type="GO" id="GO:0016020">
    <property type="term" value="C:membrane"/>
    <property type="evidence" value="ECO:0007669"/>
    <property type="project" value="TreeGrafter"/>
</dbReference>
<keyword evidence="4" id="KW-1185">Reference proteome</keyword>